<protein>
    <recommendedName>
        <fullName evidence="6">Thioredoxin domain-containing protein</fullName>
    </recommendedName>
</protein>
<evidence type="ECO:0000313" key="7">
    <source>
        <dbReference type="EMBL" id="GGV17827.1"/>
    </source>
</evidence>
<dbReference type="Proteomes" id="UP000618795">
    <property type="component" value="Unassembled WGS sequence"/>
</dbReference>
<keyword evidence="3" id="KW-0812">Transmembrane</keyword>
<organism evidence="7 8">
    <name type="scientific">Streptomyces filipinensis</name>
    <dbReference type="NCBI Taxonomy" id="66887"/>
    <lineage>
        <taxon>Bacteria</taxon>
        <taxon>Bacillati</taxon>
        <taxon>Actinomycetota</taxon>
        <taxon>Actinomycetes</taxon>
        <taxon>Kitasatosporales</taxon>
        <taxon>Streptomycetaceae</taxon>
        <taxon>Streptomyces</taxon>
    </lineage>
</organism>
<dbReference type="PANTHER" id="PTHR42852:SF6">
    <property type="entry name" value="THIOL:DISULFIDE INTERCHANGE PROTEIN DSBE"/>
    <property type="match status" value="1"/>
</dbReference>
<dbReference type="InterPro" id="IPR000866">
    <property type="entry name" value="AhpC/TSA"/>
</dbReference>
<keyword evidence="5" id="KW-0676">Redox-active center</keyword>
<dbReference type="GO" id="GO:0016491">
    <property type="term" value="F:oxidoreductase activity"/>
    <property type="evidence" value="ECO:0007669"/>
    <property type="project" value="InterPro"/>
</dbReference>
<keyword evidence="2" id="KW-0201">Cytochrome c-type biogenesis</keyword>
<dbReference type="PANTHER" id="PTHR42852">
    <property type="entry name" value="THIOL:DISULFIDE INTERCHANGE PROTEIN DSBE"/>
    <property type="match status" value="1"/>
</dbReference>
<evidence type="ECO:0000259" key="6">
    <source>
        <dbReference type="PROSITE" id="PS51352"/>
    </source>
</evidence>
<dbReference type="InterPro" id="IPR036249">
    <property type="entry name" value="Thioredoxin-like_sf"/>
</dbReference>
<reference evidence="7" key="1">
    <citation type="journal article" date="2014" name="Int. J. Syst. Evol. Microbiol.">
        <title>Complete genome sequence of Corynebacterium casei LMG S-19264T (=DSM 44701T), isolated from a smear-ripened cheese.</title>
        <authorList>
            <consortium name="US DOE Joint Genome Institute (JGI-PGF)"/>
            <person name="Walter F."/>
            <person name="Albersmeier A."/>
            <person name="Kalinowski J."/>
            <person name="Ruckert C."/>
        </authorList>
    </citation>
    <scope>NUCLEOTIDE SEQUENCE</scope>
    <source>
        <strain evidence="7">JCM 4369</strain>
    </source>
</reference>
<evidence type="ECO:0000256" key="2">
    <source>
        <dbReference type="ARBA" id="ARBA00022748"/>
    </source>
</evidence>
<feature type="domain" description="Thioredoxin" evidence="6">
    <location>
        <begin position="33"/>
        <end position="176"/>
    </location>
</feature>
<gene>
    <name evidence="7" type="ORF">GCM10010260_66860</name>
</gene>
<comment type="caution">
    <text evidence="7">The sequence shown here is derived from an EMBL/GenBank/DDBJ whole genome shotgun (WGS) entry which is preliminary data.</text>
</comment>
<accession>A0A918MES6</accession>
<dbReference type="PROSITE" id="PS51352">
    <property type="entry name" value="THIOREDOXIN_2"/>
    <property type="match status" value="1"/>
</dbReference>
<dbReference type="PROSITE" id="PS00194">
    <property type="entry name" value="THIOREDOXIN_1"/>
    <property type="match status" value="1"/>
</dbReference>
<evidence type="ECO:0000256" key="3">
    <source>
        <dbReference type="ARBA" id="ARBA00022968"/>
    </source>
</evidence>
<dbReference type="InterPro" id="IPR013766">
    <property type="entry name" value="Thioredoxin_domain"/>
</dbReference>
<evidence type="ECO:0000313" key="8">
    <source>
        <dbReference type="Proteomes" id="UP000618795"/>
    </source>
</evidence>
<comment type="subcellular location">
    <subcellularLocation>
        <location evidence="1">Cell envelope</location>
    </subcellularLocation>
</comment>
<dbReference type="GO" id="GO:0017004">
    <property type="term" value="P:cytochrome complex assembly"/>
    <property type="evidence" value="ECO:0007669"/>
    <property type="project" value="UniProtKB-KW"/>
</dbReference>
<dbReference type="EMBL" id="BMTD01000019">
    <property type="protein sequence ID" value="GGV17827.1"/>
    <property type="molecule type" value="Genomic_DNA"/>
</dbReference>
<dbReference type="GO" id="GO:0016209">
    <property type="term" value="F:antioxidant activity"/>
    <property type="evidence" value="ECO:0007669"/>
    <property type="project" value="InterPro"/>
</dbReference>
<dbReference type="InterPro" id="IPR017937">
    <property type="entry name" value="Thioredoxin_CS"/>
</dbReference>
<dbReference type="InterPro" id="IPR050553">
    <property type="entry name" value="Thioredoxin_ResA/DsbE_sf"/>
</dbReference>
<dbReference type="Pfam" id="PF00578">
    <property type="entry name" value="AhpC-TSA"/>
    <property type="match status" value="1"/>
</dbReference>
<keyword evidence="8" id="KW-1185">Reference proteome</keyword>
<dbReference type="SUPFAM" id="SSF52833">
    <property type="entry name" value="Thioredoxin-like"/>
    <property type="match status" value="1"/>
</dbReference>
<keyword evidence="4" id="KW-1015">Disulfide bond</keyword>
<sequence>MLRLLVPLFALAACAPPQDTAGSAPSPVRRFAAADREAAPDLAGTALDGGRIRLSDYRGKVVVLNVWAAWCGPCRAEAPELSEAQRHLAAKGVQVLGVDTDADRSQGRAFAGDHRLAYPSLHDPGSRQLVHRLPAKYQTSTLPYTLFIDRDGKVAAQGLVRLSEADVRTITRPLLAEKTHRTR</sequence>
<name>A0A918MES6_9ACTN</name>
<evidence type="ECO:0000256" key="5">
    <source>
        <dbReference type="ARBA" id="ARBA00023284"/>
    </source>
</evidence>
<dbReference type="CDD" id="cd02966">
    <property type="entry name" value="TlpA_like_family"/>
    <property type="match status" value="1"/>
</dbReference>
<proteinExistence type="predicted"/>
<dbReference type="GO" id="GO:0030313">
    <property type="term" value="C:cell envelope"/>
    <property type="evidence" value="ECO:0007669"/>
    <property type="project" value="UniProtKB-SubCell"/>
</dbReference>
<evidence type="ECO:0000256" key="1">
    <source>
        <dbReference type="ARBA" id="ARBA00004196"/>
    </source>
</evidence>
<dbReference type="Gene3D" id="3.40.30.10">
    <property type="entry name" value="Glutaredoxin"/>
    <property type="match status" value="1"/>
</dbReference>
<keyword evidence="3" id="KW-0735">Signal-anchor</keyword>
<evidence type="ECO:0000256" key="4">
    <source>
        <dbReference type="ARBA" id="ARBA00023157"/>
    </source>
</evidence>
<reference evidence="7" key="2">
    <citation type="submission" date="2020-09" db="EMBL/GenBank/DDBJ databases">
        <authorList>
            <person name="Sun Q."/>
            <person name="Ohkuma M."/>
        </authorList>
    </citation>
    <scope>NUCLEOTIDE SEQUENCE</scope>
    <source>
        <strain evidence="7">JCM 4369</strain>
    </source>
</reference>
<dbReference type="AlphaFoldDB" id="A0A918MES6"/>